<comment type="function">
    <text evidence="6">Also exhibits azoreductase activity. Catalyzes the reductive cleavage of the azo bond in aromatic azo compounds to the corresponding amines.</text>
</comment>
<dbReference type="InterPro" id="IPR029039">
    <property type="entry name" value="Flavoprotein-like_sf"/>
</dbReference>
<accession>A0ABY6DPR2</accession>
<keyword evidence="9" id="KW-1185">Reference proteome</keyword>
<dbReference type="InterPro" id="IPR003680">
    <property type="entry name" value="Flavodoxin_fold"/>
</dbReference>
<dbReference type="Pfam" id="PF02525">
    <property type="entry name" value="Flavodoxin_2"/>
    <property type="match status" value="1"/>
</dbReference>
<dbReference type="SUPFAM" id="SSF52218">
    <property type="entry name" value="Flavoproteins"/>
    <property type="match status" value="1"/>
</dbReference>
<dbReference type="InterPro" id="IPR050104">
    <property type="entry name" value="FMN-dep_NADH:Q_OxRdtase_AzoR1"/>
</dbReference>
<proteinExistence type="inferred from homology"/>
<keyword evidence="4 6" id="KW-0520">NAD</keyword>
<comment type="catalytic activity">
    <reaction evidence="6">
        <text>2 a quinone + NADH + H(+) = 2 a 1,4-benzosemiquinone + NAD(+)</text>
        <dbReference type="Rhea" id="RHEA:65952"/>
        <dbReference type="ChEBI" id="CHEBI:15378"/>
        <dbReference type="ChEBI" id="CHEBI:57540"/>
        <dbReference type="ChEBI" id="CHEBI:57945"/>
        <dbReference type="ChEBI" id="CHEBI:132124"/>
        <dbReference type="ChEBI" id="CHEBI:134225"/>
    </reaction>
</comment>
<evidence type="ECO:0000313" key="8">
    <source>
        <dbReference type="EMBL" id="UXY16350.1"/>
    </source>
</evidence>
<evidence type="ECO:0000259" key="7">
    <source>
        <dbReference type="Pfam" id="PF02525"/>
    </source>
</evidence>
<comment type="catalytic activity">
    <reaction evidence="5">
        <text>N,N-dimethyl-1,4-phenylenediamine + anthranilate + 2 NAD(+) = 2-(4-dimethylaminophenyl)diazenylbenzoate + 2 NADH + 2 H(+)</text>
        <dbReference type="Rhea" id="RHEA:55872"/>
        <dbReference type="ChEBI" id="CHEBI:15378"/>
        <dbReference type="ChEBI" id="CHEBI:15783"/>
        <dbReference type="ChEBI" id="CHEBI:16567"/>
        <dbReference type="ChEBI" id="CHEBI:57540"/>
        <dbReference type="ChEBI" id="CHEBI:57945"/>
        <dbReference type="ChEBI" id="CHEBI:71579"/>
        <dbReference type="EC" id="1.7.1.17"/>
    </reaction>
    <physiologicalReaction direction="right-to-left" evidence="5">
        <dbReference type="Rhea" id="RHEA:55874"/>
    </physiologicalReaction>
</comment>
<dbReference type="Gene3D" id="3.40.50.360">
    <property type="match status" value="1"/>
</dbReference>
<gene>
    <name evidence="6" type="primary">azoR</name>
    <name evidence="8" type="ORF">N8I74_04845</name>
</gene>
<dbReference type="RefSeq" id="WP_263125809.1">
    <property type="nucleotide sequence ID" value="NZ_CP106753.1"/>
</dbReference>
<comment type="function">
    <text evidence="6">Quinone reductase that provides resistance to thiol-specific stress caused by electrophilic quinones.</text>
</comment>
<sequence length="210" mass="23175">MSHLLHITASPDPDTAHSAGVARELLAAYQARHPAHAITTLDLWGTTLPEFDATMIAAKFAVLRTQEASAGQQARWAEAVAISAAFNAADRYVFSLPMWNFGIPYRLKHYIDIVTLPGQNWSWSRAQGYRPLLSGKRAVLVYSSAGDFPVPPPPDGYADFQKPFMRQWLRFLGIEVVDEIVVAPTLTDPDRLAQIRDTGLRHARAAALAL</sequence>
<evidence type="ECO:0000256" key="1">
    <source>
        <dbReference type="ARBA" id="ARBA00022630"/>
    </source>
</evidence>
<dbReference type="InterPro" id="IPR023048">
    <property type="entry name" value="NADH:quinone_OxRdtase_FMN_depd"/>
</dbReference>
<keyword evidence="2 6" id="KW-0288">FMN</keyword>
<comment type="subunit">
    <text evidence="6">Homodimer.</text>
</comment>
<keyword evidence="3 6" id="KW-0560">Oxidoreductase</keyword>
<evidence type="ECO:0000256" key="4">
    <source>
        <dbReference type="ARBA" id="ARBA00023027"/>
    </source>
</evidence>
<reference evidence="8" key="1">
    <citation type="submission" date="2022-10" db="EMBL/GenBank/DDBJ databases">
        <title>Chitiniphilus purpureus sp. nov., a novel chitin-degrading bacterium isolated from crawfish pond sediment.</title>
        <authorList>
            <person name="Li K."/>
        </authorList>
    </citation>
    <scope>NUCLEOTIDE SEQUENCE</scope>
    <source>
        <strain evidence="8">CD1</strain>
    </source>
</reference>
<dbReference type="HAMAP" id="MF_01216">
    <property type="entry name" value="Azoreductase_type1"/>
    <property type="match status" value="1"/>
</dbReference>
<evidence type="ECO:0000256" key="6">
    <source>
        <dbReference type="HAMAP-Rule" id="MF_01216"/>
    </source>
</evidence>
<feature type="binding site" evidence="6">
    <location>
        <begin position="98"/>
        <end position="101"/>
    </location>
    <ligand>
        <name>FMN</name>
        <dbReference type="ChEBI" id="CHEBI:58210"/>
    </ligand>
</feature>
<evidence type="ECO:0000313" key="9">
    <source>
        <dbReference type="Proteomes" id="UP001061302"/>
    </source>
</evidence>
<keyword evidence="1 6" id="KW-0285">Flavoprotein</keyword>
<evidence type="ECO:0000256" key="5">
    <source>
        <dbReference type="ARBA" id="ARBA00048542"/>
    </source>
</evidence>
<organism evidence="8 9">
    <name type="scientific">Chitiniphilus purpureus</name>
    <dbReference type="NCBI Taxonomy" id="2981137"/>
    <lineage>
        <taxon>Bacteria</taxon>
        <taxon>Pseudomonadati</taxon>
        <taxon>Pseudomonadota</taxon>
        <taxon>Betaproteobacteria</taxon>
        <taxon>Neisseriales</taxon>
        <taxon>Chitinibacteraceae</taxon>
        <taxon>Chitiniphilus</taxon>
    </lineage>
</organism>
<dbReference type="EMBL" id="CP106753">
    <property type="protein sequence ID" value="UXY16350.1"/>
    <property type="molecule type" value="Genomic_DNA"/>
</dbReference>
<comment type="cofactor">
    <cofactor evidence="6">
        <name>FMN</name>
        <dbReference type="ChEBI" id="CHEBI:58210"/>
    </cofactor>
    <text evidence="6">Binds 1 FMN per subunit.</text>
</comment>
<dbReference type="PANTHER" id="PTHR43741">
    <property type="entry name" value="FMN-DEPENDENT NADH-AZOREDUCTASE 1"/>
    <property type="match status" value="1"/>
</dbReference>
<comment type="similarity">
    <text evidence="6">Belongs to the azoreductase type 1 family.</text>
</comment>
<dbReference type="EC" id="1.6.5.-" evidence="6"/>
<name>A0ABY6DPR2_9NEIS</name>
<dbReference type="PANTHER" id="PTHR43741:SF4">
    <property type="entry name" value="FMN-DEPENDENT NADH:QUINONE OXIDOREDUCTASE"/>
    <property type="match status" value="1"/>
</dbReference>
<feature type="binding site" evidence="6">
    <location>
        <position position="10"/>
    </location>
    <ligand>
        <name>FMN</name>
        <dbReference type="ChEBI" id="CHEBI:58210"/>
    </ligand>
</feature>
<dbReference type="Proteomes" id="UP001061302">
    <property type="component" value="Chromosome"/>
</dbReference>
<evidence type="ECO:0000256" key="3">
    <source>
        <dbReference type="ARBA" id="ARBA00023002"/>
    </source>
</evidence>
<feature type="domain" description="Flavodoxin-like fold" evidence="7">
    <location>
        <begin position="3"/>
        <end position="204"/>
    </location>
</feature>
<protein>
    <recommendedName>
        <fullName evidence="6">FMN dependent NADH:quinone oxidoreductase</fullName>
        <ecNumber evidence="6">1.6.5.-</ecNumber>
    </recommendedName>
    <alternativeName>
        <fullName evidence="6">Azo-dye reductase</fullName>
    </alternativeName>
    <alternativeName>
        <fullName evidence="6">FMN-dependent NADH-azo compound oxidoreductase</fullName>
    </alternativeName>
    <alternativeName>
        <fullName evidence="6">FMN-dependent NADH-azoreductase</fullName>
        <ecNumber evidence="6">1.7.1.17</ecNumber>
    </alternativeName>
</protein>
<comment type="caution">
    <text evidence="6">Lacks conserved residue(s) required for the propagation of feature annotation.</text>
</comment>
<evidence type="ECO:0000256" key="2">
    <source>
        <dbReference type="ARBA" id="ARBA00022643"/>
    </source>
</evidence>
<dbReference type="EC" id="1.7.1.17" evidence="6"/>